<reference evidence="6 7" key="1">
    <citation type="submission" date="2019-11" db="EMBL/GenBank/DDBJ databases">
        <title>Identification of a novel strain.</title>
        <authorList>
            <person name="Xu Q."/>
            <person name="Wang G."/>
        </authorList>
    </citation>
    <scope>NUCLEOTIDE SEQUENCE [LARGE SCALE GENOMIC DNA]</scope>
    <source>
        <strain evidence="7">xq</strain>
    </source>
</reference>
<evidence type="ECO:0000313" key="6">
    <source>
        <dbReference type="EMBL" id="MTD95661.1"/>
    </source>
</evidence>
<dbReference type="Pfam" id="PF13103">
    <property type="entry name" value="TonB_2"/>
    <property type="match status" value="1"/>
</dbReference>
<dbReference type="EMBL" id="WMBQ01000002">
    <property type="protein sequence ID" value="MTD95661.1"/>
    <property type="molecule type" value="Genomic_DNA"/>
</dbReference>
<dbReference type="Proteomes" id="UP000440694">
    <property type="component" value="Unassembled WGS sequence"/>
</dbReference>
<evidence type="ECO:0000256" key="1">
    <source>
        <dbReference type="ARBA" id="ARBA00004167"/>
    </source>
</evidence>
<feature type="chain" id="PRO_5026141348" evidence="5">
    <location>
        <begin position="21"/>
        <end position="153"/>
    </location>
</feature>
<evidence type="ECO:0000313" key="7">
    <source>
        <dbReference type="Proteomes" id="UP000440694"/>
    </source>
</evidence>
<gene>
    <name evidence="6" type="ORF">GIW81_15080</name>
</gene>
<proteinExistence type="predicted"/>
<evidence type="ECO:0000256" key="5">
    <source>
        <dbReference type="SAM" id="SignalP"/>
    </source>
</evidence>
<comment type="subcellular location">
    <subcellularLocation>
        <location evidence="1">Membrane</location>
        <topology evidence="1">Single-pass membrane protein</topology>
    </subcellularLocation>
</comment>
<keyword evidence="2" id="KW-0812">Transmembrane</keyword>
<evidence type="ECO:0000256" key="4">
    <source>
        <dbReference type="ARBA" id="ARBA00023136"/>
    </source>
</evidence>
<accession>A0A6I3KSE9</accession>
<name>A0A6I3KSE9_9HYPH</name>
<keyword evidence="5" id="KW-0732">Signal</keyword>
<dbReference type="Gene3D" id="3.30.1150.10">
    <property type="match status" value="1"/>
</dbReference>
<dbReference type="NCBIfam" id="TIGR01352">
    <property type="entry name" value="tonB_Cterm"/>
    <property type="match status" value="1"/>
</dbReference>
<keyword evidence="3" id="KW-1133">Transmembrane helix</keyword>
<evidence type="ECO:0000256" key="3">
    <source>
        <dbReference type="ARBA" id="ARBA00022989"/>
    </source>
</evidence>
<dbReference type="AlphaFoldDB" id="A0A6I3KSE9"/>
<dbReference type="InterPro" id="IPR006260">
    <property type="entry name" value="TonB/TolA_C"/>
</dbReference>
<protein>
    <submittedName>
        <fullName evidence="6">TonB family protein</fullName>
    </submittedName>
</protein>
<sequence>MRRTLLAIIALLSCHCVSFAQQQAKDQDGPPPLNFAPPPLTPEQQAEVVKYRTYLSSFIGGQIDMAEVGALVKEAGGMLQVNSVRFKIRIGPSGQLLSRRIEMSCGYEPLDAVFLSALDRAKPFAPPPAFSPSPAEEVDATFTIVSAAAPPPQ</sequence>
<dbReference type="GO" id="GO:0016020">
    <property type="term" value="C:membrane"/>
    <property type="evidence" value="ECO:0007669"/>
    <property type="project" value="UniProtKB-SubCell"/>
</dbReference>
<feature type="signal peptide" evidence="5">
    <location>
        <begin position="1"/>
        <end position="20"/>
    </location>
</feature>
<keyword evidence="7" id="KW-1185">Reference proteome</keyword>
<evidence type="ECO:0000256" key="2">
    <source>
        <dbReference type="ARBA" id="ARBA00022692"/>
    </source>
</evidence>
<dbReference type="SUPFAM" id="SSF74653">
    <property type="entry name" value="TolA/TonB C-terminal domain"/>
    <property type="match status" value="1"/>
</dbReference>
<comment type="caution">
    <text evidence="6">The sequence shown here is derived from an EMBL/GenBank/DDBJ whole genome shotgun (WGS) entry which is preliminary data.</text>
</comment>
<dbReference type="RefSeq" id="WP_154740183.1">
    <property type="nucleotide sequence ID" value="NZ_WMBQ01000002.1"/>
</dbReference>
<organism evidence="6 7">
    <name type="scientific">Hyphomicrobium album</name>
    <dbReference type="NCBI Taxonomy" id="2665159"/>
    <lineage>
        <taxon>Bacteria</taxon>
        <taxon>Pseudomonadati</taxon>
        <taxon>Pseudomonadota</taxon>
        <taxon>Alphaproteobacteria</taxon>
        <taxon>Hyphomicrobiales</taxon>
        <taxon>Hyphomicrobiaceae</taxon>
        <taxon>Hyphomicrobium</taxon>
    </lineage>
</organism>
<keyword evidence="4" id="KW-0472">Membrane</keyword>